<keyword evidence="4" id="KW-0636">Prenylation</keyword>
<feature type="domain" description="HMA" evidence="8">
    <location>
        <begin position="111"/>
        <end position="175"/>
    </location>
</feature>
<evidence type="ECO:0000256" key="6">
    <source>
        <dbReference type="SAM" id="Coils"/>
    </source>
</evidence>
<accession>A0ABD2QUY1</accession>
<name>A0ABD2QUY1_9SOLN</name>
<keyword evidence="2" id="KW-0488">Methylation</keyword>
<comment type="caution">
    <text evidence="9">The sequence shown here is derived from an EMBL/GenBank/DDBJ whole genome shotgun (WGS) entry which is preliminary data.</text>
</comment>
<dbReference type="Pfam" id="PF00403">
    <property type="entry name" value="HMA"/>
    <property type="match status" value="2"/>
</dbReference>
<keyword evidence="6" id="KW-0175">Coiled coil</keyword>
<dbReference type="PANTHER" id="PTHR46195">
    <property type="entry name" value="HEAVY METAL-ASSOCIATED ISOPRENYLATED PLANT PROTEIN 7"/>
    <property type="match status" value="1"/>
</dbReference>
<evidence type="ECO:0000259" key="8">
    <source>
        <dbReference type="PROSITE" id="PS50846"/>
    </source>
</evidence>
<dbReference type="PROSITE" id="PS50846">
    <property type="entry name" value="HMA_2"/>
    <property type="match status" value="2"/>
</dbReference>
<evidence type="ECO:0000313" key="10">
    <source>
        <dbReference type="Proteomes" id="UP001627284"/>
    </source>
</evidence>
<evidence type="ECO:0000313" key="9">
    <source>
        <dbReference type="EMBL" id="KAL3323357.1"/>
    </source>
</evidence>
<dbReference type="GO" id="GO:0046872">
    <property type="term" value="F:metal ion binding"/>
    <property type="evidence" value="ECO:0007669"/>
    <property type="project" value="UniProtKB-KW"/>
</dbReference>
<evidence type="ECO:0000256" key="2">
    <source>
        <dbReference type="ARBA" id="ARBA00022481"/>
    </source>
</evidence>
<dbReference type="Proteomes" id="UP001627284">
    <property type="component" value="Unassembled WGS sequence"/>
</dbReference>
<dbReference type="GO" id="GO:0016020">
    <property type="term" value="C:membrane"/>
    <property type="evidence" value="ECO:0007669"/>
    <property type="project" value="UniProtKB-SubCell"/>
</dbReference>
<comment type="subcellular location">
    <subcellularLocation>
        <location evidence="1">Membrane</location>
        <topology evidence="1">Peripheral membrane protein</topology>
    </subcellularLocation>
</comment>
<dbReference type="InterPro" id="IPR036163">
    <property type="entry name" value="HMA_dom_sf"/>
</dbReference>
<dbReference type="Gene3D" id="3.30.70.100">
    <property type="match status" value="2"/>
</dbReference>
<comment type="similarity">
    <text evidence="5">Belongs to the HIPP family.</text>
</comment>
<evidence type="ECO:0000256" key="3">
    <source>
        <dbReference type="ARBA" id="ARBA00022723"/>
    </source>
</evidence>
<dbReference type="InterPro" id="IPR006121">
    <property type="entry name" value="HMA_dom"/>
</dbReference>
<feature type="compositionally biased region" description="Basic and acidic residues" evidence="7">
    <location>
        <begin position="82"/>
        <end position="108"/>
    </location>
</feature>
<dbReference type="EMBL" id="JBJKTR010000023">
    <property type="protein sequence ID" value="KAL3323357.1"/>
    <property type="molecule type" value="Genomic_DNA"/>
</dbReference>
<feature type="domain" description="HMA" evidence="8">
    <location>
        <begin position="11"/>
        <end position="75"/>
    </location>
</feature>
<evidence type="ECO:0000256" key="7">
    <source>
        <dbReference type="SAM" id="MobiDB-lite"/>
    </source>
</evidence>
<evidence type="ECO:0000256" key="1">
    <source>
        <dbReference type="ARBA" id="ARBA00004170"/>
    </source>
</evidence>
<feature type="region of interest" description="Disordered" evidence="7">
    <location>
        <begin position="82"/>
        <end position="109"/>
    </location>
</feature>
<evidence type="ECO:0000256" key="4">
    <source>
        <dbReference type="ARBA" id="ARBA00023289"/>
    </source>
</evidence>
<protein>
    <recommendedName>
        <fullName evidence="8">HMA domain-containing protein</fullName>
    </recommendedName>
</protein>
<reference evidence="9 10" key="1">
    <citation type="submission" date="2024-05" db="EMBL/GenBank/DDBJ databases">
        <title>De novo assembly of an allotetraploid wild potato.</title>
        <authorList>
            <person name="Hosaka A.J."/>
        </authorList>
    </citation>
    <scope>NUCLEOTIDE SEQUENCE [LARGE SCALE GENOMIC DNA]</scope>
    <source>
        <tissue evidence="9">Young leaves</tissue>
    </source>
</reference>
<dbReference type="GO" id="GO:0009626">
    <property type="term" value="P:plant-type hypersensitive response"/>
    <property type="evidence" value="ECO:0007669"/>
    <property type="project" value="UniProtKB-KW"/>
</dbReference>
<dbReference type="CDD" id="cd00371">
    <property type="entry name" value="HMA"/>
    <property type="match status" value="2"/>
</dbReference>
<keyword evidence="4" id="KW-0449">Lipoprotein</keyword>
<proteinExistence type="inferred from homology"/>
<keyword evidence="3" id="KW-0479">Metal-binding</keyword>
<sequence>MGEEKKEEEEAQEMVLKVDIHCEGCARKVARALKGFQGVEEVTMDYKESRVVVKGKNVDPLKVCERVERKSGRKVELISHMTKPFEENTKEEEIKKEEEPKQEKKDEPPPEVTLVLNVQMHCDACAQVLQKKIRKIKGVECVATDVEKSQVTVKGVNIDPEKLVNDVYKRSGKQVSVVNNIIQEKKEEEEKQKEEEEEEEEDTIIKNYNLAQKYNYNNMEYYANYSPQIFSDDNPHACSLM</sequence>
<dbReference type="PANTHER" id="PTHR46195:SF23">
    <property type="entry name" value="HEAVY METAL-ASSOCIATED ISOPRENYLATED PLANT PROTEIN 3-LIKE"/>
    <property type="match status" value="1"/>
</dbReference>
<dbReference type="SUPFAM" id="SSF55008">
    <property type="entry name" value="HMA, heavy metal-associated domain"/>
    <property type="match status" value="2"/>
</dbReference>
<keyword evidence="10" id="KW-1185">Reference proteome</keyword>
<dbReference type="AlphaFoldDB" id="A0ABD2QUY1"/>
<feature type="coiled-coil region" evidence="6">
    <location>
        <begin position="175"/>
        <end position="206"/>
    </location>
</feature>
<evidence type="ECO:0000256" key="5">
    <source>
        <dbReference type="ARBA" id="ARBA00024045"/>
    </source>
</evidence>
<dbReference type="InterPro" id="IPR044577">
    <property type="entry name" value="HIPP4/7/8/17/18/19"/>
</dbReference>
<organism evidence="9 10">
    <name type="scientific">Solanum stoloniferum</name>
    <dbReference type="NCBI Taxonomy" id="62892"/>
    <lineage>
        <taxon>Eukaryota</taxon>
        <taxon>Viridiplantae</taxon>
        <taxon>Streptophyta</taxon>
        <taxon>Embryophyta</taxon>
        <taxon>Tracheophyta</taxon>
        <taxon>Spermatophyta</taxon>
        <taxon>Magnoliopsida</taxon>
        <taxon>eudicotyledons</taxon>
        <taxon>Gunneridae</taxon>
        <taxon>Pentapetalae</taxon>
        <taxon>asterids</taxon>
        <taxon>lamiids</taxon>
        <taxon>Solanales</taxon>
        <taxon>Solanaceae</taxon>
        <taxon>Solanoideae</taxon>
        <taxon>Solaneae</taxon>
        <taxon>Solanum</taxon>
    </lineage>
</organism>
<gene>
    <name evidence="9" type="ORF">AABB24_037806</name>
</gene>